<name>A0A4S8LWI7_DENBC</name>
<evidence type="ECO:0000256" key="4">
    <source>
        <dbReference type="ARBA" id="ARBA00022833"/>
    </source>
</evidence>
<comment type="subcellular location">
    <subcellularLocation>
        <location evidence="1">Nucleus</location>
    </subcellularLocation>
</comment>
<evidence type="ECO:0000313" key="7">
    <source>
        <dbReference type="EMBL" id="THU93761.1"/>
    </source>
</evidence>
<keyword evidence="2" id="KW-0479">Metal-binding</keyword>
<dbReference type="GO" id="GO:0008270">
    <property type="term" value="F:zinc ion binding"/>
    <property type="evidence" value="ECO:0007669"/>
    <property type="project" value="UniProtKB-KW"/>
</dbReference>
<keyword evidence="4" id="KW-0862">Zinc</keyword>
<dbReference type="PANTHER" id="PTHR46481">
    <property type="entry name" value="ZINC FINGER BED DOMAIN-CONTAINING PROTEIN 4"/>
    <property type="match status" value="1"/>
</dbReference>
<keyword evidence="6" id="KW-0472">Membrane</keyword>
<evidence type="ECO:0000256" key="6">
    <source>
        <dbReference type="SAM" id="Phobius"/>
    </source>
</evidence>
<keyword evidence="6" id="KW-1133">Transmembrane helix</keyword>
<feature type="transmembrane region" description="Helical" evidence="6">
    <location>
        <begin position="146"/>
        <end position="164"/>
    </location>
</feature>
<proteinExistence type="predicted"/>
<evidence type="ECO:0000256" key="1">
    <source>
        <dbReference type="ARBA" id="ARBA00004123"/>
    </source>
</evidence>
<keyword evidence="5" id="KW-0539">Nucleus</keyword>
<organism evidence="7 8">
    <name type="scientific">Dendrothele bispora (strain CBS 962.96)</name>
    <dbReference type="NCBI Taxonomy" id="1314807"/>
    <lineage>
        <taxon>Eukaryota</taxon>
        <taxon>Fungi</taxon>
        <taxon>Dikarya</taxon>
        <taxon>Basidiomycota</taxon>
        <taxon>Agaricomycotina</taxon>
        <taxon>Agaricomycetes</taxon>
        <taxon>Agaricomycetidae</taxon>
        <taxon>Agaricales</taxon>
        <taxon>Agaricales incertae sedis</taxon>
        <taxon>Dendrothele</taxon>
    </lineage>
</organism>
<evidence type="ECO:0000313" key="8">
    <source>
        <dbReference type="Proteomes" id="UP000297245"/>
    </source>
</evidence>
<gene>
    <name evidence="7" type="ORF">K435DRAFT_669627</name>
</gene>
<evidence type="ECO:0000256" key="3">
    <source>
        <dbReference type="ARBA" id="ARBA00022771"/>
    </source>
</evidence>
<evidence type="ECO:0000256" key="5">
    <source>
        <dbReference type="ARBA" id="ARBA00023242"/>
    </source>
</evidence>
<dbReference type="GO" id="GO:0005634">
    <property type="term" value="C:nucleus"/>
    <property type="evidence" value="ECO:0007669"/>
    <property type="project" value="UniProtKB-SubCell"/>
</dbReference>
<keyword evidence="3" id="KW-0863">Zinc-finger</keyword>
<evidence type="ECO:0000256" key="2">
    <source>
        <dbReference type="ARBA" id="ARBA00022723"/>
    </source>
</evidence>
<dbReference type="AlphaFoldDB" id="A0A4S8LWI7"/>
<keyword evidence="8" id="KW-1185">Reference proteome</keyword>
<accession>A0A4S8LWI7</accession>
<dbReference type="OrthoDB" id="3247971at2759"/>
<evidence type="ECO:0008006" key="9">
    <source>
        <dbReference type="Google" id="ProtNLM"/>
    </source>
</evidence>
<dbReference type="InterPro" id="IPR052035">
    <property type="entry name" value="ZnF_BED_domain_contain"/>
</dbReference>
<protein>
    <recommendedName>
        <fullName evidence="9">BED-type domain-containing protein</fullName>
    </recommendedName>
</protein>
<dbReference type="PANTHER" id="PTHR46481:SF10">
    <property type="entry name" value="ZINC FINGER BED DOMAIN-CONTAINING PROTEIN 39"/>
    <property type="match status" value="1"/>
</dbReference>
<reference evidence="7 8" key="1">
    <citation type="journal article" date="2019" name="Nat. Ecol. Evol.">
        <title>Megaphylogeny resolves global patterns of mushroom evolution.</title>
        <authorList>
            <person name="Varga T."/>
            <person name="Krizsan K."/>
            <person name="Foldi C."/>
            <person name="Dima B."/>
            <person name="Sanchez-Garcia M."/>
            <person name="Sanchez-Ramirez S."/>
            <person name="Szollosi G.J."/>
            <person name="Szarkandi J.G."/>
            <person name="Papp V."/>
            <person name="Albert L."/>
            <person name="Andreopoulos W."/>
            <person name="Angelini C."/>
            <person name="Antonin V."/>
            <person name="Barry K.W."/>
            <person name="Bougher N.L."/>
            <person name="Buchanan P."/>
            <person name="Buyck B."/>
            <person name="Bense V."/>
            <person name="Catcheside P."/>
            <person name="Chovatia M."/>
            <person name="Cooper J."/>
            <person name="Damon W."/>
            <person name="Desjardin D."/>
            <person name="Finy P."/>
            <person name="Geml J."/>
            <person name="Haridas S."/>
            <person name="Hughes K."/>
            <person name="Justo A."/>
            <person name="Karasinski D."/>
            <person name="Kautmanova I."/>
            <person name="Kiss B."/>
            <person name="Kocsube S."/>
            <person name="Kotiranta H."/>
            <person name="LaButti K.M."/>
            <person name="Lechner B.E."/>
            <person name="Liimatainen K."/>
            <person name="Lipzen A."/>
            <person name="Lukacs Z."/>
            <person name="Mihaltcheva S."/>
            <person name="Morgado L.N."/>
            <person name="Niskanen T."/>
            <person name="Noordeloos M.E."/>
            <person name="Ohm R.A."/>
            <person name="Ortiz-Santana B."/>
            <person name="Ovrebo C."/>
            <person name="Racz N."/>
            <person name="Riley R."/>
            <person name="Savchenko A."/>
            <person name="Shiryaev A."/>
            <person name="Soop K."/>
            <person name="Spirin V."/>
            <person name="Szebenyi C."/>
            <person name="Tomsovsky M."/>
            <person name="Tulloss R.E."/>
            <person name="Uehling J."/>
            <person name="Grigoriev I.V."/>
            <person name="Vagvolgyi C."/>
            <person name="Papp T."/>
            <person name="Martin F.M."/>
            <person name="Miettinen O."/>
            <person name="Hibbett D.S."/>
            <person name="Nagy L.G."/>
        </authorList>
    </citation>
    <scope>NUCLEOTIDE SEQUENCE [LARGE SCALE GENOMIC DNA]</scope>
    <source>
        <strain evidence="7 8">CBS 962.96</strain>
    </source>
</reference>
<sequence>MKNWTSDTYDHYQLPPEIVGEEPDIKYVFRCIACPTQSVTRARHDVSTSNLGRHARICPSINKSEKQNQLSIAAFAHGSTYSPGRLRLYQVEMFALNNRPFAIVEDSPYRKILTMLHAGVETRSQRSASRDLKRVFVLTKKHVKKMILVCFLILVLLRGSSLAFQQTLPGRVHIALDGWTSPNIISVFGLIMTYVQDGKIISVTLDVLRFVTFHNTPYIWL</sequence>
<keyword evidence="6" id="KW-0812">Transmembrane</keyword>
<dbReference type="EMBL" id="ML179240">
    <property type="protein sequence ID" value="THU93761.1"/>
    <property type="molecule type" value="Genomic_DNA"/>
</dbReference>
<dbReference type="Proteomes" id="UP000297245">
    <property type="component" value="Unassembled WGS sequence"/>
</dbReference>